<evidence type="ECO:0008006" key="3">
    <source>
        <dbReference type="Google" id="ProtNLM"/>
    </source>
</evidence>
<dbReference type="Gene3D" id="3.40.1160.10">
    <property type="entry name" value="Acetylglutamate kinase-like"/>
    <property type="match status" value="1"/>
</dbReference>
<accession>A0A517TZK7</accession>
<dbReference type="InterPro" id="IPR036393">
    <property type="entry name" value="AceGlu_kinase-like_sf"/>
</dbReference>
<dbReference type="Proteomes" id="UP000317909">
    <property type="component" value="Chromosome"/>
</dbReference>
<name>A0A517TZK7_9BACT</name>
<reference evidence="1 2" key="1">
    <citation type="submission" date="2019-02" db="EMBL/GenBank/DDBJ databases">
        <title>Deep-cultivation of Planctomycetes and their phenomic and genomic characterization uncovers novel biology.</title>
        <authorList>
            <person name="Wiegand S."/>
            <person name="Jogler M."/>
            <person name="Boedeker C."/>
            <person name="Pinto D."/>
            <person name="Vollmers J."/>
            <person name="Rivas-Marin E."/>
            <person name="Kohn T."/>
            <person name="Peeters S.H."/>
            <person name="Heuer A."/>
            <person name="Rast P."/>
            <person name="Oberbeckmann S."/>
            <person name="Bunk B."/>
            <person name="Jeske O."/>
            <person name="Meyerdierks A."/>
            <person name="Storesund J.E."/>
            <person name="Kallscheuer N."/>
            <person name="Luecker S."/>
            <person name="Lage O.M."/>
            <person name="Pohl T."/>
            <person name="Merkel B.J."/>
            <person name="Hornburger P."/>
            <person name="Mueller R.-W."/>
            <person name="Bruemmer F."/>
            <person name="Labrenz M."/>
            <person name="Spormann A.M."/>
            <person name="Op den Camp H."/>
            <person name="Overmann J."/>
            <person name="Amann R."/>
            <person name="Jetten M.S.M."/>
            <person name="Mascher T."/>
            <person name="Medema M.H."/>
            <person name="Devos D.P."/>
            <person name="Kaster A.-K."/>
            <person name="Ovreas L."/>
            <person name="Rohde M."/>
            <person name="Galperin M.Y."/>
            <person name="Jogler C."/>
        </authorList>
    </citation>
    <scope>NUCLEOTIDE SEQUENCE [LARGE SCALE GENOMIC DNA]</scope>
    <source>
        <strain evidence="1 2">I41</strain>
    </source>
</reference>
<dbReference type="AlphaFoldDB" id="A0A517TZK7"/>
<dbReference type="SUPFAM" id="SSF53633">
    <property type="entry name" value="Carbamate kinase-like"/>
    <property type="match status" value="1"/>
</dbReference>
<organism evidence="1 2">
    <name type="scientific">Lacipirellula limnantheis</name>
    <dbReference type="NCBI Taxonomy" id="2528024"/>
    <lineage>
        <taxon>Bacteria</taxon>
        <taxon>Pseudomonadati</taxon>
        <taxon>Planctomycetota</taxon>
        <taxon>Planctomycetia</taxon>
        <taxon>Pirellulales</taxon>
        <taxon>Lacipirellulaceae</taxon>
        <taxon>Lacipirellula</taxon>
    </lineage>
</organism>
<protein>
    <recommendedName>
        <fullName evidence="3">Amino acid kinase family protein</fullName>
    </recommendedName>
</protein>
<dbReference type="EMBL" id="CP036339">
    <property type="protein sequence ID" value="QDT73801.1"/>
    <property type="molecule type" value="Genomic_DNA"/>
</dbReference>
<dbReference type="RefSeq" id="WP_145433430.1">
    <property type="nucleotide sequence ID" value="NZ_CP036339.1"/>
</dbReference>
<dbReference type="OrthoDB" id="8526978at2"/>
<proteinExistence type="predicted"/>
<gene>
    <name evidence="1" type="ORF">I41_29920</name>
</gene>
<sequence>MIRVVKVGGSLFDLPDLGARLRRWLELQRPAHNVLLAGGGPLVEQIRAWHADEPIEDAAAHWMCVDLLTVTAHMLHAWMPEIPLVEDDCLLCQRVGEPGATIFGPAPWMRHSEPGLPGTWLPTNWETTSDSIAGRLAAALVADEFVLMKSALPRRRTSRELSALAAAGYVDPVLAQMAPELPATRLVDLRSVPPLEARVPRPGEGVS</sequence>
<evidence type="ECO:0000313" key="1">
    <source>
        <dbReference type="EMBL" id="QDT73801.1"/>
    </source>
</evidence>
<dbReference type="KEGG" id="llh:I41_29920"/>
<evidence type="ECO:0000313" key="2">
    <source>
        <dbReference type="Proteomes" id="UP000317909"/>
    </source>
</evidence>
<keyword evidence="2" id="KW-1185">Reference proteome</keyword>